<protein>
    <submittedName>
        <fullName evidence="1">Uncharacterized protein</fullName>
    </submittedName>
</protein>
<proteinExistence type="predicted"/>
<dbReference type="GeneID" id="93165658"/>
<dbReference type="AlphaFoldDB" id="A0A0J9CH47"/>
<dbReference type="Proteomes" id="UP000037392">
    <property type="component" value="Unassembled WGS sequence"/>
</dbReference>
<dbReference type="EMBL" id="ADLK01000005">
    <property type="protein sequence ID" value="KMW23666.1"/>
    <property type="molecule type" value="Genomic_DNA"/>
</dbReference>
<accession>A0A0J9CH47</accession>
<gene>
    <name evidence="1" type="ORF">HMPREF9470_00882</name>
</gene>
<evidence type="ECO:0000313" key="2">
    <source>
        <dbReference type="Proteomes" id="UP000037392"/>
    </source>
</evidence>
<comment type="caution">
    <text evidence="1">The sequence shown here is derived from an EMBL/GenBank/DDBJ whole genome shotgun (WGS) entry which is preliminary data.</text>
</comment>
<evidence type="ECO:0000313" key="1">
    <source>
        <dbReference type="EMBL" id="KMW23666.1"/>
    </source>
</evidence>
<dbReference type="PATRIC" id="fig|742734.4.peg.936"/>
<sequence length="51" mass="5906">MAYPIDEDRFVDICMKEIGEHDEVDEKVAQAVAITLNWAYYKSLIDSKQRG</sequence>
<reference evidence="1 2" key="1">
    <citation type="submission" date="2011-04" db="EMBL/GenBank/DDBJ databases">
        <title>The Genome Sequence of Clostridium citroniae WAL-19142.</title>
        <authorList>
            <consortium name="The Broad Institute Genome Sequencing Platform"/>
            <person name="Earl A."/>
            <person name="Ward D."/>
            <person name="Feldgarden M."/>
            <person name="Gevers D."/>
            <person name="Warren Y.A."/>
            <person name="Tyrrell K.L."/>
            <person name="Citron D.M."/>
            <person name="Goldstein E.J."/>
            <person name="Daigneault M."/>
            <person name="Allen-Vercoe E."/>
            <person name="Young S.K."/>
            <person name="Zeng Q."/>
            <person name="Gargeya S."/>
            <person name="Fitzgerald M."/>
            <person name="Haas B."/>
            <person name="Abouelleil A."/>
            <person name="Alvarado L."/>
            <person name="Arachchi H.M."/>
            <person name="Berlin A."/>
            <person name="Brown A."/>
            <person name="Chapman S.B."/>
            <person name="Chen Z."/>
            <person name="Dunbar C."/>
            <person name="Freedman E."/>
            <person name="Gearin G."/>
            <person name="Gellesch M."/>
            <person name="Goldberg J."/>
            <person name="Griggs A."/>
            <person name="Gujja S."/>
            <person name="Heilman E.R."/>
            <person name="Heiman D."/>
            <person name="Howarth C."/>
            <person name="Larson L."/>
            <person name="Lui A."/>
            <person name="MacDonald P.J."/>
            <person name="Mehta T."/>
            <person name="Montmayeur A."/>
            <person name="Murphy C."/>
            <person name="Neiman D."/>
            <person name="Pearson M."/>
            <person name="Priest M."/>
            <person name="Roberts A."/>
            <person name="Saif S."/>
            <person name="Shea T."/>
            <person name="Shenoy N."/>
            <person name="Sisk P."/>
            <person name="Stolte C."/>
            <person name="Sykes S."/>
            <person name="White J."/>
            <person name="Yandava C."/>
            <person name="Wortman J."/>
            <person name="Nusbaum C."/>
            <person name="Birren B."/>
        </authorList>
    </citation>
    <scope>NUCLEOTIDE SEQUENCE [LARGE SCALE GENOMIC DNA]</scope>
    <source>
        <strain evidence="1 2">WAL-19142</strain>
    </source>
</reference>
<name>A0A0J9CH47_9FIRM</name>
<organism evidence="1 2">
    <name type="scientific">[Clostridium] citroniae WAL-19142</name>
    <dbReference type="NCBI Taxonomy" id="742734"/>
    <lineage>
        <taxon>Bacteria</taxon>
        <taxon>Bacillati</taxon>
        <taxon>Bacillota</taxon>
        <taxon>Clostridia</taxon>
        <taxon>Lachnospirales</taxon>
        <taxon>Lachnospiraceae</taxon>
        <taxon>Enterocloster</taxon>
    </lineage>
</organism>
<dbReference type="RefSeq" id="WP_197092162.1">
    <property type="nucleotide sequence ID" value="NZ_KQ235876.1"/>
</dbReference>